<dbReference type="AlphaFoldDB" id="S8D3G6"/>
<dbReference type="Pfam" id="PF03081">
    <property type="entry name" value="Exo70_C"/>
    <property type="match status" value="1"/>
</dbReference>
<reference evidence="6 7" key="1">
    <citation type="journal article" date="2013" name="BMC Genomics">
        <title>The miniature genome of a carnivorous plant Genlisea aurea contains a low number of genes and short non-coding sequences.</title>
        <authorList>
            <person name="Leushkin E.V."/>
            <person name="Sutormin R.A."/>
            <person name="Nabieva E.R."/>
            <person name="Penin A.A."/>
            <person name="Kondrashov A.S."/>
            <person name="Logacheva M.D."/>
        </authorList>
    </citation>
    <scope>NUCLEOTIDE SEQUENCE [LARGE SCALE GENOMIC DNA]</scope>
</reference>
<evidence type="ECO:0000256" key="4">
    <source>
        <dbReference type="SAM" id="MobiDB-lite"/>
    </source>
</evidence>
<dbReference type="GO" id="GO:0000145">
    <property type="term" value="C:exocyst"/>
    <property type="evidence" value="ECO:0007669"/>
    <property type="project" value="InterPro"/>
</dbReference>
<dbReference type="OrthoDB" id="1922221at2759"/>
<keyword evidence="3" id="KW-0653">Protein transport</keyword>
<proteinExistence type="inferred from homology"/>
<dbReference type="SUPFAM" id="SSF74788">
    <property type="entry name" value="Cullin repeat-like"/>
    <property type="match status" value="1"/>
</dbReference>
<feature type="region of interest" description="Disordered" evidence="4">
    <location>
        <begin position="1"/>
        <end position="29"/>
    </location>
</feature>
<dbReference type="InterPro" id="IPR016159">
    <property type="entry name" value="Cullin_repeat-like_dom_sf"/>
</dbReference>
<protein>
    <recommendedName>
        <fullName evidence="3">Exocyst subunit Exo70 family protein</fullName>
    </recommendedName>
</protein>
<dbReference type="Proteomes" id="UP000015453">
    <property type="component" value="Unassembled WGS sequence"/>
</dbReference>
<evidence type="ECO:0000256" key="3">
    <source>
        <dbReference type="RuleBase" id="RU365026"/>
    </source>
</evidence>
<comment type="caution">
    <text evidence="6">The sequence shown here is derived from an EMBL/GenBank/DDBJ whole genome shotgun (WGS) entry which is preliminary data.</text>
</comment>
<evidence type="ECO:0000256" key="2">
    <source>
        <dbReference type="ARBA" id="ARBA00022448"/>
    </source>
</evidence>
<dbReference type="GO" id="GO:0015031">
    <property type="term" value="P:protein transport"/>
    <property type="evidence" value="ECO:0007669"/>
    <property type="project" value="UniProtKB-KW"/>
</dbReference>
<keyword evidence="7" id="KW-1185">Reference proteome</keyword>
<evidence type="ECO:0000313" key="6">
    <source>
        <dbReference type="EMBL" id="EPS71941.1"/>
    </source>
</evidence>
<name>S8D3G6_9LAMI</name>
<feature type="compositionally biased region" description="Low complexity" evidence="4">
    <location>
        <begin position="132"/>
        <end position="142"/>
    </location>
</feature>
<comment type="function">
    <text evidence="3">Component of the exocyst complex.</text>
</comment>
<organism evidence="6 7">
    <name type="scientific">Genlisea aurea</name>
    <dbReference type="NCBI Taxonomy" id="192259"/>
    <lineage>
        <taxon>Eukaryota</taxon>
        <taxon>Viridiplantae</taxon>
        <taxon>Streptophyta</taxon>
        <taxon>Embryophyta</taxon>
        <taxon>Tracheophyta</taxon>
        <taxon>Spermatophyta</taxon>
        <taxon>Magnoliopsida</taxon>
        <taxon>eudicotyledons</taxon>
        <taxon>Gunneridae</taxon>
        <taxon>Pentapetalae</taxon>
        <taxon>asterids</taxon>
        <taxon>lamiids</taxon>
        <taxon>Lamiales</taxon>
        <taxon>Lentibulariaceae</taxon>
        <taxon>Genlisea</taxon>
    </lineage>
</organism>
<dbReference type="GO" id="GO:0006887">
    <property type="term" value="P:exocytosis"/>
    <property type="evidence" value="ECO:0007669"/>
    <property type="project" value="UniProtKB-KW"/>
</dbReference>
<evidence type="ECO:0000256" key="1">
    <source>
        <dbReference type="ARBA" id="ARBA00006756"/>
    </source>
</evidence>
<dbReference type="EMBL" id="AUSU01001047">
    <property type="protein sequence ID" value="EPS71941.1"/>
    <property type="molecule type" value="Genomic_DNA"/>
</dbReference>
<dbReference type="InterPro" id="IPR046364">
    <property type="entry name" value="Exo70_C"/>
</dbReference>
<sequence>MKGHHVFFSSRDSSPPRRHGSPSPLHSPDHRAFSEVVLLEDVDSAESVIARWDLDAHKEKFSPLFAGDREDAKVFLQAVNGLQNAMRVYLKHHSSSGNLVRAQRLMQVAIKRLEKEFHVVLSANRKNLDLESSSSSRSARSGVPDEEESEEGGGTPTKSGSEKSADLAVADLRSIAECMIGCGYGKECVKIYKLIRKSIVDEALHFLGIEKLNHSQMQKMEWNVLDVKIKNWIRGVKSAVKVLFHGEKILCDTVFAASEKLAESCFADISSDAAVSMFSFAENFGRSKKILSPEKIFRALDLYQAISELRPEIDAIFWHESQLPVKTEASAALKKLGEAVKLMLAQLETAIEKDSSKTPPGGGVHPLTRYVMNYLTFLGDYTETFSDIISDWSANQETPLPESFFSSPTAGVGQEDPSSSTITPRLAWLILVLLCKLDGKAKLYDDVALSYLFLANNLNYVISKVRDSNLGLLMGADWILRNRSKVTRYLSKFERMGWTAVISSLPTNLTADIPPDQLKEHFKQFNRNFEEAYKKQSSWVIPDSEVRDRVKISLQKEIVNSYRIFYEKHHHGGGDRGMVRYIPEDLDNYLSDLFFPAASGGGISTGAHSSGHKSPIPSPKR</sequence>
<comment type="similarity">
    <text evidence="1 3">Belongs to the EXO70 family.</text>
</comment>
<keyword evidence="2 3" id="KW-0813">Transport</keyword>
<dbReference type="Pfam" id="PF20669">
    <property type="entry name" value="Exo70_N"/>
    <property type="match status" value="1"/>
</dbReference>
<accession>S8D3G6</accession>
<gene>
    <name evidence="6" type="ORF">M569_02816</name>
</gene>
<keyword evidence="3" id="KW-0268">Exocytosis</keyword>
<evidence type="ECO:0000313" key="7">
    <source>
        <dbReference type="Proteomes" id="UP000015453"/>
    </source>
</evidence>
<feature type="domain" description="Exocyst complex subunit Exo70 C-terminal" evidence="5">
    <location>
        <begin position="230"/>
        <end position="592"/>
    </location>
</feature>
<dbReference type="PANTHER" id="PTHR12542:SF17">
    <property type="entry name" value="EXOCYST SUBUNIT EXO70 FAMILY PROTEIN"/>
    <property type="match status" value="1"/>
</dbReference>
<evidence type="ECO:0000259" key="5">
    <source>
        <dbReference type="Pfam" id="PF03081"/>
    </source>
</evidence>
<dbReference type="Gene3D" id="1.20.1280.170">
    <property type="entry name" value="Exocyst complex component Exo70"/>
    <property type="match status" value="1"/>
</dbReference>
<dbReference type="GO" id="GO:0005546">
    <property type="term" value="F:phosphatidylinositol-4,5-bisphosphate binding"/>
    <property type="evidence" value="ECO:0007669"/>
    <property type="project" value="InterPro"/>
</dbReference>
<dbReference type="PANTHER" id="PTHR12542">
    <property type="entry name" value="EXOCYST COMPLEX PROTEIN EXO70"/>
    <property type="match status" value="1"/>
</dbReference>
<dbReference type="InterPro" id="IPR004140">
    <property type="entry name" value="Exo70"/>
</dbReference>
<feature type="region of interest" description="Disordered" evidence="4">
    <location>
        <begin position="131"/>
        <end position="164"/>
    </location>
</feature>